<accession>A0ACD3Y6L3</accession>
<protein>
    <submittedName>
        <fullName evidence="1">Type 1 fimbrial protein</fullName>
    </submittedName>
</protein>
<proteinExistence type="predicted"/>
<organism evidence="1 2">
    <name type="scientific">Moellerella wisconsensis</name>
    <dbReference type="NCBI Taxonomy" id="158849"/>
    <lineage>
        <taxon>Bacteria</taxon>
        <taxon>Pseudomonadati</taxon>
        <taxon>Pseudomonadota</taxon>
        <taxon>Gammaproteobacteria</taxon>
        <taxon>Enterobacterales</taxon>
        <taxon>Morganellaceae</taxon>
        <taxon>Moellerella</taxon>
    </lineage>
</organism>
<name>A0ACD3Y6L3_9GAMM</name>
<keyword evidence="2" id="KW-1185">Reference proteome</keyword>
<reference evidence="1" key="1">
    <citation type="submission" date="2022-03" db="EMBL/GenBank/DDBJ databases">
        <title>ESBL-producing Moellerella wisconsensis and Escherichia marmotae isolated from wild game meat.</title>
        <authorList>
            <person name="Biggel M."/>
        </authorList>
    </citation>
    <scope>NUCLEOTIDE SEQUENCE</scope>
    <source>
        <strain evidence="1">W1</strain>
    </source>
</reference>
<gene>
    <name evidence="1" type="ORF">MNY70_14280</name>
</gene>
<sequence>MNNSFIYFLFFIFFFGCDSLRSTKAENLKIHGSLINSPCKLLPGDDDINVIFNNFILKELYENNQGWEKKEFIIVFSECDISVINSFKIKFSGIESPTMKGFLAVDQDNLKQDVAIGIETGEGFFLPINQFSSLIKIAKNGRNDMVFRAYLKPTKKAIDSKKIKKGNFSAKAIFTFAYN</sequence>
<evidence type="ECO:0000313" key="1">
    <source>
        <dbReference type="EMBL" id="UNH38615.1"/>
    </source>
</evidence>
<evidence type="ECO:0000313" key="2">
    <source>
        <dbReference type="Proteomes" id="UP000829420"/>
    </source>
</evidence>
<dbReference type="EMBL" id="CP093255">
    <property type="protein sequence ID" value="UNH38615.1"/>
    <property type="molecule type" value="Genomic_DNA"/>
</dbReference>
<dbReference type="Proteomes" id="UP000829420">
    <property type="component" value="Chromosome"/>
</dbReference>